<accession>A0A099KWI4</accession>
<evidence type="ECO:0000313" key="2">
    <source>
        <dbReference type="Proteomes" id="UP000029868"/>
    </source>
</evidence>
<dbReference type="AlphaFoldDB" id="A0A099KWI4"/>
<dbReference type="PATRIC" id="fig|28229.3.peg.1484"/>
<organism evidence="1 2">
    <name type="scientific">Colwellia psychrerythraea</name>
    <name type="common">Vibrio psychroerythus</name>
    <dbReference type="NCBI Taxonomy" id="28229"/>
    <lineage>
        <taxon>Bacteria</taxon>
        <taxon>Pseudomonadati</taxon>
        <taxon>Pseudomonadota</taxon>
        <taxon>Gammaproteobacteria</taxon>
        <taxon>Alteromonadales</taxon>
        <taxon>Colwelliaceae</taxon>
        <taxon>Colwellia</taxon>
    </lineage>
</organism>
<reference evidence="1 2" key="1">
    <citation type="submission" date="2014-08" db="EMBL/GenBank/DDBJ databases">
        <title>Genomic and Phenotypic Diversity of Colwellia psychrerythraea strains from Disparate Marine Basins.</title>
        <authorList>
            <person name="Techtmann S.M."/>
            <person name="Stelling S.C."/>
            <person name="Utturkar S.M."/>
            <person name="Alshibli N."/>
            <person name="Harris A."/>
            <person name="Brown S.D."/>
            <person name="Hazen T.C."/>
        </authorList>
    </citation>
    <scope>NUCLEOTIDE SEQUENCE [LARGE SCALE GENOMIC DNA]</scope>
    <source>
        <strain evidence="1 2">GAB14E</strain>
    </source>
</reference>
<sequence>MKLFDKAKELTDKVTESITSFSSDEVIANTVIKAVEKQERVNAILKAKGCNYLVSDIELGMGVPPTVTFGVRRVDEPNASIEKRIGISDQLDRV</sequence>
<dbReference type="EMBL" id="JQEC01000015">
    <property type="protein sequence ID" value="KGJ95094.1"/>
    <property type="molecule type" value="Genomic_DNA"/>
</dbReference>
<protein>
    <submittedName>
        <fullName evidence="1">Uncharacterized protein</fullName>
    </submittedName>
</protein>
<comment type="caution">
    <text evidence="1">The sequence shown here is derived from an EMBL/GenBank/DDBJ whole genome shotgun (WGS) entry which is preliminary data.</text>
</comment>
<name>A0A099KWI4_COLPS</name>
<evidence type="ECO:0000313" key="1">
    <source>
        <dbReference type="EMBL" id="KGJ95094.1"/>
    </source>
</evidence>
<dbReference type="Proteomes" id="UP000029868">
    <property type="component" value="Unassembled WGS sequence"/>
</dbReference>
<gene>
    <name evidence="1" type="ORF">GAB14E_1876</name>
</gene>
<proteinExistence type="predicted"/>
<dbReference type="RefSeq" id="WP_033081571.1">
    <property type="nucleotide sequence ID" value="NZ_JQEC01000015.1"/>
</dbReference>
<dbReference type="OrthoDB" id="6401861at2"/>